<dbReference type="Gene3D" id="1.25.50.10">
    <property type="entry name" value="Peptidase M1, alanyl aminopeptidase, C-terminal domain"/>
    <property type="match status" value="1"/>
</dbReference>
<keyword evidence="10" id="KW-0862">Zinc</keyword>
<evidence type="ECO:0000256" key="9">
    <source>
        <dbReference type="ARBA" id="ARBA00022801"/>
    </source>
</evidence>
<dbReference type="Pfam" id="PF01433">
    <property type="entry name" value="Peptidase_M1"/>
    <property type="match status" value="1"/>
</dbReference>
<dbReference type="Pfam" id="PF17432">
    <property type="entry name" value="DUF3458_C"/>
    <property type="match status" value="1"/>
</dbReference>
<gene>
    <name evidence="18" type="ORF">CNE99_09405</name>
</gene>
<feature type="domain" description="Peptidase M1 alanyl aminopeptidase C-terminal" evidence="16">
    <location>
        <begin position="565"/>
        <end position="890"/>
    </location>
</feature>
<evidence type="ECO:0000256" key="3">
    <source>
        <dbReference type="ARBA" id="ARBA00010136"/>
    </source>
</evidence>
<dbReference type="InterPro" id="IPR035414">
    <property type="entry name" value="Peptidase_M1_pepN_Ig-like"/>
</dbReference>
<dbReference type="InterPro" id="IPR037144">
    <property type="entry name" value="Peptidase_M1_pepN_C_sf"/>
</dbReference>
<proteinExistence type="inferred from homology"/>
<dbReference type="InterPro" id="IPR042097">
    <property type="entry name" value="Aminopeptidase_N-like_N_sf"/>
</dbReference>
<reference evidence="18 19" key="1">
    <citation type="submission" date="2017-08" db="EMBL/GenBank/DDBJ databases">
        <title>Fine stratification of microbial communities through a metagenomic profile of the photic zone.</title>
        <authorList>
            <person name="Haro-Moreno J.M."/>
            <person name="Lopez-Perez M."/>
            <person name="De La Torre J."/>
            <person name="Picazo A."/>
            <person name="Camacho A."/>
            <person name="Rodriguez-Valera F."/>
        </authorList>
    </citation>
    <scope>NUCLEOTIDE SEQUENCE [LARGE SCALE GENOMIC DNA]</scope>
    <source>
        <strain evidence="18">MED-G24</strain>
    </source>
</reference>
<evidence type="ECO:0000256" key="8">
    <source>
        <dbReference type="ARBA" id="ARBA00022723"/>
    </source>
</evidence>
<organism evidence="18 19">
    <name type="scientific">OM182 bacterium MED-G24</name>
    <dbReference type="NCBI Taxonomy" id="1986255"/>
    <lineage>
        <taxon>Bacteria</taxon>
        <taxon>Pseudomonadati</taxon>
        <taxon>Pseudomonadota</taxon>
        <taxon>Gammaproteobacteria</taxon>
        <taxon>OMG group</taxon>
        <taxon>OM182 clade</taxon>
    </lineage>
</organism>
<dbReference type="InterPro" id="IPR001930">
    <property type="entry name" value="Peptidase_M1"/>
</dbReference>
<dbReference type="GO" id="GO:0016285">
    <property type="term" value="F:alanyl aminopeptidase activity"/>
    <property type="evidence" value="ECO:0007669"/>
    <property type="project" value="UniProtKB-EC"/>
</dbReference>
<evidence type="ECO:0000256" key="13">
    <source>
        <dbReference type="NCBIfam" id="TIGR02414"/>
    </source>
</evidence>
<dbReference type="PANTHER" id="PTHR46322">
    <property type="entry name" value="PUROMYCIN-SENSITIVE AMINOPEPTIDASE"/>
    <property type="match status" value="1"/>
</dbReference>
<name>A0A2A5WKK2_9GAMM</name>
<dbReference type="CDD" id="cd09600">
    <property type="entry name" value="M1_APN"/>
    <property type="match status" value="1"/>
</dbReference>
<dbReference type="InterPro" id="IPR045357">
    <property type="entry name" value="Aminopeptidase_N-like_N"/>
</dbReference>
<evidence type="ECO:0000256" key="12">
    <source>
        <dbReference type="ARBA" id="ARBA00059739"/>
    </source>
</evidence>
<dbReference type="InterPro" id="IPR012779">
    <property type="entry name" value="Peptidase_M1_pepN"/>
</dbReference>
<dbReference type="Proteomes" id="UP000219327">
    <property type="component" value="Unassembled WGS sequence"/>
</dbReference>
<dbReference type="GO" id="GO:0008270">
    <property type="term" value="F:zinc ion binding"/>
    <property type="evidence" value="ECO:0007669"/>
    <property type="project" value="InterPro"/>
</dbReference>
<evidence type="ECO:0000256" key="1">
    <source>
        <dbReference type="ARBA" id="ARBA00000098"/>
    </source>
</evidence>
<dbReference type="EC" id="3.4.11.2" evidence="4 13"/>
<dbReference type="FunFam" id="2.60.40.1730:FF:000005">
    <property type="entry name" value="Aminopeptidase N"/>
    <property type="match status" value="1"/>
</dbReference>
<keyword evidence="8" id="KW-0479">Metal-binding</keyword>
<evidence type="ECO:0000259" key="16">
    <source>
        <dbReference type="Pfam" id="PF17432"/>
    </source>
</evidence>
<dbReference type="NCBIfam" id="TIGR02414">
    <property type="entry name" value="pepN_proteo"/>
    <property type="match status" value="1"/>
</dbReference>
<comment type="cofactor">
    <cofactor evidence="2">
        <name>Zn(2+)</name>
        <dbReference type="ChEBI" id="CHEBI:29105"/>
    </cofactor>
</comment>
<comment type="similarity">
    <text evidence="3">Belongs to the peptidase M1 family.</text>
</comment>
<dbReference type="SUPFAM" id="SSF55486">
    <property type="entry name" value="Metalloproteases ('zincins'), catalytic domain"/>
    <property type="match status" value="1"/>
</dbReference>
<evidence type="ECO:0000259" key="15">
    <source>
        <dbReference type="Pfam" id="PF11940"/>
    </source>
</evidence>
<keyword evidence="6 18" id="KW-0031">Aminopeptidase</keyword>
<feature type="domain" description="Peptidase M1 alanyl aminopeptidase Ig-like fold" evidence="15">
    <location>
        <begin position="450"/>
        <end position="560"/>
    </location>
</feature>
<feature type="domain" description="Aminopeptidase N-like N-terminal" evidence="17">
    <location>
        <begin position="108"/>
        <end position="192"/>
    </location>
</feature>
<dbReference type="FunFam" id="2.60.40.1840:FF:000001">
    <property type="entry name" value="Aminopeptidase N"/>
    <property type="match status" value="1"/>
</dbReference>
<dbReference type="InterPro" id="IPR027268">
    <property type="entry name" value="Peptidase_M4/M1_CTD_sf"/>
</dbReference>
<dbReference type="Gene3D" id="2.60.40.1840">
    <property type="match status" value="1"/>
</dbReference>
<dbReference type="EMBL" id="NTKD01000064">
    <property type="protein sequence ID" value="PDH36646.1"/>
    <property type="molecule type" value="Genomic_DNA"/>
</dbReference>
<keyword evidence="7" id="KW-0645">Protease</keyword>
<evidence type="ECO:0000256" key="6">
    <source>
        <dbReference type="ARBA" id="ARBA00022438"/>
    </source>
</evidence>
<evidence type="ECO:0000313" key="19">
    <source>
        <dbReference type="Proteomes" id="UP000219327"/>
    </source>
</evidence>
<dbReference type="FunFam" id="3.30.2010.30:FF:000002">
    <property type="entry name" value="Putative aminopeptidase N"/>
    <property type="match status" value="1"/>
</dbReference>
<dbReference type="Gene3D" id="1.10.390.10">
    <property type="entry name" value="Neutral Protease Domain 2"/>
    <property type="match status" value="1"/>
</dbReference>
<evidence type="ECO:0000259" key="17">
    <source>
        <dbReference type="Pfam" id="PF17900"/>
    </source>
</evidence>
<dbReference type="PRINTS" id="PR00756">
    <property type="entry name" value="ALADIPTASE"/>
</dbReference>
<evidence type="ECO:0000256" key="5">
    <source>
        <dbReference type="ARBA" id="ARBA00015611"/>
    </source>
</evidence>
<evidence type="ECO:0000256" key="11">
    <source>
        <dbReference type="ARBA" id="ARBA00023049"/>
    </source>
</evidence>
<evidence type="ECO:0000259" key="14">
    <source>
        <dbReference type="Pfam" id="PF01433"/>
    </source>
</evidence>
<dbReference type="GO" id="GO:0006508">
    <property type="term" value="P:proteolysis"/>
    <property type="evidence" value="ECO:0007669"/>
    <property type="project" value="UniProtKB-UniRule"/>
</dbReference>
<evidence type="ECO:0000256" key="7">
    <source>
        <dbReference type="ARBA" id="ARBA00022670"/>
    </source>
</evidence>
<dbReference type="GO" id="GO:0008237">
    <property type="term" value="F:metallopeptidase activity"/>
    <property type="evidence" value="ECO:0007669"/>
    <property type="project" value="UniProtKB-UniRule"/>
</dbReference>
<comment type="catalytic activity">
    <reaction evidence="1">
        <text>Release of an N-terminal amino acid, Xaa-|-Yaa- from a peptide, amide or arylamide. Xaa is preferably Ala, but may be most amino acids including Pro (slow action). When a terminal hydrophobic residue is followed by a prolyl residue, the two may be released as an intact Xaa-Pro dipeptide.</text>
        <dbReference type="EC" id="3.4.11.2"/>
    </reaction>
</comment>
<evidence type="ECO:0000313" key="18">
    <source>
        <dbReference type="EMBL" id="PDH36646.1"/>
    </source>
</evidence>
<dbReference type="SUPFAM" id="SSF63737">
    <property type="entry name" value="Leukotriene A4 hydrolase N-terminal domain"/>
    <property type="match status" value="1"/>
</dbReference>
<feature type="domain" description="Peptidase M1 membrane alanine aminopeptidase" evidence="14">
    <location>
        <begin position="231"/>
        <end position="444"/>
    </location>
</feature>
<dbReference type="Gene3D" id="3.30.2010.30">
    <property type="match status" value="1"/>
</dbReference>
<sequence>MKEGQPRTIHLKDYEAPAFTIDETRLHFDIHEDYCDVTSTLMMRRRDGDESSPLMLNGDVGLDTRQIAVDGQLLSSNEYQLTDDSLTIPDLPDAFELTTNVRIKPSENTALEGLYRSGDMFSTQCEAEGFRRITWYLDRPDAMSMFTTTVEADKSAYPVLLSNGNDVARGESDDGERHWVTWEDPFRKPAYLFALVAGDLQHIEDQFTTMSGRHVQLRIYTEPHNVDKLDFAMTSLKHSMRWDEEVYGREYDLDIFMIVAVDSFNMGAMENKGLNIFNTSCVLARPDTTTDAAYQRVETVVAHEYFHNWSGNRVTCRDWFQLSLKEGFTVFRDQSFSADMGSATVCRVNDVALLRSAQFPEDAGPMSHPVQPDAYIEINNFYTATVYEKGAEVVRMIHTLLGPERFRAGSDLYFDRHDGEAVRIEDFVAAMTDATGVSFDQFRRWYKQSGTPEVMTSGRYDEGSQTYHLTVSQSCPETAGQSEKQPFLIPLAVGLLAQDGSDMKVTLPEDDVAVSHETDQEHTLILNVRDASQTFEFQNVPESPTPSLLRGFSAPVKLSHDYSRDELMFLMQHDNDGFNRWEAGQRLAVDVIFEMMTGDPGIDDRLMNAIGTILDESISRDQDTSLDKAMLANMLAMPSEAYLGELSDPVDIDGIWHARDRVLSAVSERFRGQLLTVYKLNQSDEPYAPIAEQIGRRALANAALMYLMIPENAEAIPMAASQFESADNMTDSSAALRCLVNATGENAVQLRQDALLTFYNRWADEALVIDLWFQVQAGGLREDTPSVVAGLLEHDAFTLKVPNRLRALVSPYAQNSRHFHALTGEGYRFLADRVIDLNGINPQVAARVLGPLTRWQKLDARRQELMRSELTRILETQDLSPDVFEIASKSV</sequence>
<keyword evidence="9" id="KW-0378">Hydrolase</keyword>
<dbReference type="InterPro" id="IPR014782">
    <property type="entry name" value="Peptidase_M1_dom"/>
</dbReference>
<dbReference type="Pfam" id="PF11940">
    <property type="entry name" value="DUF3458"/>
    <property type="match status" value="1"/>
</dbReference>
<evidence type="ECO:0000256" key="4">
    <source>
        <dbReference type="ARBA" id="ARBA00012564"/>
    </source>
</evidence>
<evidence type="ECO:0000256" key="10">
    <source>
        <dbReference type="ARBA" id="ARBA00022833"/>
    </source>
</evidence>
<evidence type="ECO:0000256" key="2">
    <source>
        <dbReference type="ARBA" id="ARBA00001947"/>
    </source>
</evidence>
<dbReference type="InterPro" id="IPR038438">
    <property type="entry name" value="PepN_Ig-like_sf"/>
</dbReference>
<dbReference type="InterPro" id="IPR024601">
    <property type="entry name" value="Peptidase_M1_pepN_C"/>
</dbReference>
<keyword evidence="11" id="KW-0482">Metalloprotease</keyword>
<dbReference type="Pfam" id="PF17900">
    <property type="entry name" value="Peptidase_M1_N"/>
    <property type="match status" value="1"/>
</dbReference>
<comment type="function">
    <text evidence="12">Aminopeptidase N is involved in the degradation of intracellular peptides generated by protein breakdown during normal growth as well as in response to nutrient starvation.</text>
</comment>
<protein>
    <recommendedName>
        <fullName evidence="5 13">Aminopeptidase N</fullName>
        <ecNumber evidence="4 13">3.4.11.2</ecNumber>
    </recommendedName>
</protein>
<dbReference type="PANTHER" id="PTHR46322:SF1">
    <property type="entry name" value="PUROMYCIN-SENSITIVE AMINOPEPTIDASE"/>
    <property type="match status" value="1"/>
</dbReference>
<dbReference type="AlphaFoldDB" id="A0A2A5WKK2"/>
<comment type="caution">
    <text evidence="18">The sequence shown here is derived from an EMBL/GenBank/DDBJ whole genome shotgun (WGS) entry which is preliminary data.</text>
</comment>
<accession>A0A2A5WKK2</accession>
<dbReference type="Gene3D" id="2.60.40.1730">
    <property type="entry name" value="tricorn interacting facor f3 domain"/>
    <property type="match status" value="1"/>
</dbReference>